<dbReference type="Gene3D" id="3.90.226.10">
    <property type="entry name" value="2-enoyl-CoA Hydratase, Chain A, domain 1"/>
    <property type="match status" value="1"/>
</dbReference>
<dbReference type="PANTHER" id="PTHR11941:SF75">
    <property type="entry name" value="ENOYL-COA HYDRATASE_ISOMERASE FAMILY PROTEIN"/>
    <property type="match status" value="1"/>
</dbReference>
<dbReference type="STRING" id="1531966.A0A0A1SN54"/>
<dbReference type="InterPro" id="IPR029045">
    <property type="entry name" value="ClpP/crotonase-like_dom_sf"/>
</dbReference>
<dbReference type="EMBL" id="CDHN01000001">
    <property type="protein sequence ID" value="CEJ81803.1"/>
    <property type="molecule type" value="Genomic_DNA"/>
</dbReference>
<proteinExistence type="predicted"/>
<dbReference type="InterPro" id="IPR001753">
    <property type="entry name" value="Enoyl-CoA_hydra/iso"/>
</dbReference>
<evidence type="ECO:0000313" key="1">
    <source>
        <dbReference type="EMBL" id="CEJ81803.1"/>
    </source>
</evidence>
<organism evidence="1 2">
    <name type="scientific">[Torrubiella] hemipterigena</name>
    <dbReference type="NCBI Taxonomy" id="1531966"/>
    <lineage>
        <taxon>Eukaryota</taxon>
        <taxon>Fungi</taxon>
        <taxon>Dikarya</taxon>
        <taxon>Ascomycota</taxon>
        <taxon>Pezizomycotina</taxon>
        <taxon>Sordariomycetes</taxon>
        <taxon>Hypocreomycetidae</taxon>
        <taxon>Hypocreales</taxon>
        <taxon>Clavicipitaceae</taxon>
        <taxon>Clavicipitaceae incertae sedis</taxon>
        <taxon>'Torrubiella' clade</taxon>
    </lineage>
</organism>
<name>A0A0A1SN54_9HYPO</name>
<dbReference type="Proteomes" id="UP000039046">
    <property type="component" value="Unassembled WGS sequence"/>
</dbReference>
<accession>A0A0A1SN54</accession>
<dbReference type="PANTHER" id="PTHR11941">
    <property type="entry name" value="ENOYL-COA HYDRATASE-RELATED"/>
    <property type="match status" value="1"/>
</dbReference>
<evidence type="ECO:0008006" key="3">
    <source>
        <dbReference type="Google" id="ProtNLM"/>
    </source>
</evidence>
<dbReference type="GO" id="GO:0005777">
    <property type="term" value="C:peroxisome"/>
    <property type="evidence" value="ECO:0007669"/>
    <property type="project" value="TreeGrafter"/>
</dbReference>
<evidence type="ECO:0000313" key="2">
    <source>
        <dbReference type="Proteomes" id="UP000039046"/>
    </source>
</evidence>
<sequence>MTERFSVPILPIGPHPGGAIVCTEPKPQVYVLTWTSPPDNRITPAFCKALLAALDVLEFGGYAPGVVITTSGIAKFYSNGLDLEMAINTEGFWALFYSVWKRFLTFPMPTVALLNGHTYAGGLMLSMAHDYRLAPSPKGFICLNEVLFGAPLKPAMAAIFRNKLPPSTCRILALEGRRLTGADAVALGIADETATSIDDAFAFIDKYQLLEKPKAGVYGVIKAELYNKLIKELDAAGLEAEEQRFADTQDKDHERKEFGRVWYEQWQKDNKAKL</sequence>
<dbReference type="CDD" id="cd06558">
    <property type="entry name" value="crotonase-like"/>
    <property type="match status" value="1"/>
</dbReference>
<dbReference type="HOGENOM" id="CLU_009834_3_1_1"/>
<dbReference type="GO" id="GO:0006635">
    <property type="term" value="P:fatty acid beta-oxidation"/>
    <property type="evidence" value="ECO:0007669"/>
    <property type="project" value="TreeGrafter"/>
</dbReference>
<dbReference type="AlphaFoldDB" id="A0A0A1SN54"/>
<protein>
    <recommendedName>
        <fullName evidence="3">Enoyl-CoA hydratase/isomerase</fullName>
    </recommendedName>
</protein>
<reference evidence="1 2" key="1">
    <citation type="journal article" date="2015" name="Genome Announc.">
        <title>Draft Genome Sequence and Gene Annotation of the Entomopathogenic Fungus Verticillium hemipterigenum.</title>
        <authorList>
            <person name="Horn F."/>
            <person name="Habel A."/>
            <person name="Scharf D.H."/>
            <person name="Dworschak J."/>
            <person name="Brakhage A.A."/>
            <person name="Guthke R."/>
            <person name="Hertweck C."/>
            <person name="Linde J."/>
        </authorList>
    </citation>
    <scope>NUCLEOTIDE SEQUENCE [LARGE SCALE GENOMIC DNA]</scope>
</reference>
<dbReference type="SUPFAM" id="SSF52096">
    <property type="entry name" value="ClpP/crotonase"/>
    <property type="match status" value="1"/>
</dbReference>
<dbReference type="GO" id="GO:0004165">
    <property type="term" value="F:delta(3)-delta(2)-enoyl-CoA isomerase activity"/>
    <property type="evidence" value="ECO:0007669"/>
    <property type="project" value="TreeGrafter"/>
</dbReference>
<dbReference type="Pfam" id="PF00378">
    <property type="entry name" value="ECH_1"/>
    <property type="match status" value="1"/>
</dbReference>
<dbReference type="OrthoDB" id="1696280at2759"/>
<keyword evidence="2" id="KW-1185">Reference proteome</keyword>
<gene>
    <name evidence="1" type="ORF">VHEMI01913</name>
</gene>